<sequence>MTEKKRSLRQFKFVIGAIVLIGIFVILARMNHDFYTLISNLVLEPTGPVKERLNGPSTYLHELFRDLSSFNRLRTENRKLRIEIAELRRQLNMYREASLENVRLKSLLRMKNSIQDDFLVCQVVGYDLTPWISIVTVNRGVNDGVFPDAVVLSGGGVAGRVLNSSLHYSRVMLISDRNSRIPALIQRTRVRGILEGLGEGRCQLSYVEKGADVIVGDKVITSGIGGYFPKGLLLGTVTKVDKDTEHDDLFQLIEVNPTSDLGRLEELLILKRKKAILGE</sequence>
<dbReference type="STRING" id="1156395.DBT_1041"/>
<dbReference type="InterPro" id="IPR055342">
    <property type="entry name" value="MreC_beta-barrel_core"/>
</dbReference>
<dbReference type="PANTHER" id="PTHR34138">
    <property type="entry name" value="CELL SHAPE-DETERMINING PROTEIN MREC"/>
    <property type="match status" value="1"/>
</dbReference>
<comment type="similarity">
    <text evidence="1 5">Belongs to the MreC family.</text>
</comment>
<reference evidence="9 10" key="1">
    <citation type="submission" date="2016-06" db="EMBL/GenBank/DDBJ databases">
        <title>Respiratory ammonification of nitrate coupled to the oxidation of elemental sulfur in deep-sea autotrophic thermophilic bacteria.</title>
        <authorList>
            <person name="Slobodkina G.B."/>
            <person name="Mardanov A.V."/>
            <person name="Ravin N.V."/>
            <person name="Frolova A.A."/>
            <person name="Viryasiv M.B."/>
            <person name="Chernyh N.A."/>
            <person name="Bonch-Osmolovskaya E.A."/>
            <person name="Slobodkin A.I."/>
        </authorList>
    </citation>
    <scope>NUCLEOTIDE SEQUENCE [LARGE SCALE GENOMIC DNA]</scope>
    <source>
        <strain evidence="9 10">S69</strain>
    </source>
</reference>
<protein>
    <recommendedName>
        <fullName evidence="2 5">Cell shape-determining protein MreC</fullName>
    </recommendedName>
    <alternativeName>
        <fullName evidence="4 5">Cell shape protein MreC</fullName>
    </alternativeName>
</protein>
<name>A0A1B9F718_9BACT</name>
<organism evidence="9 10">
    <name type="scientific">Dissulfuribacter thermophilus</name>
    <dbReference type="NCBI Taxonomy" id="1156395"/>
    <lineage>
        <taxon>Bacteria</taxon>
        <taxon>Pseudomonadati</taxon>
        <taxon>Thermodesulfobacteriota</taxon>
        <taxon>Dissulfuribacteria</taxon>
        <taxon>Dissulfuribacterales</taxon>
        <taxon>Dissulfuribacteraceae</taxon>
        <taxon>Dissulfuribacter</taxon>
    </lineage>
</organism>
<keyword evidence="7" id="KW-0472">Membrane</keyword>
<dbReference type="GO" id="GO:0008360">
    <property type="term" value="P:regulation of cell shape"/>
    <property type="evidence" value="ECO:0007669"/>
    <property type="project" value="UniProtKB-KW"/>
</dbReference>
<feature type="coiled-coil region" evidence="6">
    <location>
        <begin position="70"/>
        <end position="97"/>
    </location>
</feature>
<comment type="caution">
    <text evidence="9">The sequence shown here is derived from an EMBL/GenBank/DDBJ whole genome shotgun (WGS) entry which is preliminary data.</text>
</comment>
<dbReference type="AlphaFoldDB" id="A0A1B9F718"/>
<evidence type="ECO:0000313" key="9">
    <source>
        <dbReference type="EMBL" id="OCC15690.1"/>
    </source>
</evidence>
<keyword evidence="6" id="KW-0175">Coiled coil</keyword>
<evidence type="ECO:0000256" key="5">
    <source>
        <dbReference type="PIRNR" id="PIRNR038471"/>
    </source>
</evidence>
<evidence type="ECO:0000313" key="10">
    <source>
        <dbReference type="Proteomes" id="UP000093080"/>
    </source>
</evidence>
<dbReference type="PIRSF" id="PIRSF038471">
    <property type="entry name" value="MreC"/>
    <property type="match status" value="1"/>
</dbReference>
<feature type="transmembrane region" description="Helical" evidence="7">
    <location>
        <begin position="12"/>
        <end position="30"/>
    </location>
</feature>
<dbReference type="EMBL" id="MAGO01000004">
    <property type="protein sequence ID" value="OCC15690.1"/>
    <property type="molecule type" value="Genomic_DNA"/>
</dbReference>
<dbReference type="OrthoDB" id="9808025at2"/>
<proteinExistence type="inferred from homology"/>
<dbReference type="RefSeq" id="WP_067617100.1">
    <property type="nucleotide sequence ID" value="NZ_MAGO01000004.1"/>
</dbReference>
<evidence type="ECO:0000256" key="3">
    <source>
        <dbReference type="ARBA" id="ARBA00022960"/>
    </source>
</evidence>
<evidence type="ECO:0000256" key="6">
    <source>
        <dbReference type="SAM" id="Coils"/>
    </source>
</evidence>
<keyword evidence="10" id="KW-1185">Reference proteome</keyword>
<comment type="function">
    <text evidence="5">Involved in formation and maintenance of cell shape.</text>
</comment>
<dbReference type="Pfam" id="PF04085">
    <property type="entry name" value="MreC"/>
    <property type="match status" value="1"/>
</dbReference>
<dbReference type="PANTHER" id="PTHR34138:SF1">
    <property type="entry name" value="CELL SHAPE-DETERMINING PROTEIN MREC"/>
    <property type="match status" value="1"/>
</dbReference>
<keyword evidence="7" id="KW-1133">Transmembrane helix</keyword>
<gene>
    <name evidence="9" type="ORF">DBT_1041</name>
</gene>
<keyword evidence="7" id="KW-0812">Transmembrane</keyword>
<dbReference type="InterPro" id="IPR042177">
    <property type="entry name" value="Cell/Rod_1"/>
</dbReference>
<dbReference type="NCBIfam" id="TIGR00219">
    <property type="entry name" value="mreC"/>
    <property type="match status" value="1"/>
</dbReference>
<dbReference type="Gene3D" id="2.40.10.350">
    <property type="entry name" value="Rod shape-determining protein MreC, domain 2"/>
    <property type="match status" value="1"/>
</dbReference>
<feature type="domain" description="Rod shape-determining protein MreC beta-barrel core" evidence="8">
    <location>
        <begin position="123"/>
        <end position="271"/>
    </location>
</feature>
<evidence type="ECO:0000256" key="2">
    <source>
        <dbReference type="ARBA" id="ARBA00013855"/>
    </source>
</evidence>
<evidence type="ECO:0000256" key="7">
    <source>
        <dbReference type="SAM" id="Phobius"/>
    </source>
</evidence>
<dbReference type="Gene3D" id="2.40.10.340">
    <property type="entry name" value="Rod shape-determining protein MreC, domain 1"/>
    <property type="match status" value="1"/>
</dbReference>
<dbReference type="InterPro" id="IPR042175">
    <property type="entry name" value="Cell/Rod_MreC_2"/>
</dbReference>
<accession>A0A1B9F718</accession>
<evidence type="ECO:0000259" key="8">
    <source>
        <dbReference type="Pfam" id="PF04085"/>
    </source>
</evidence>
<evidence type="ECO:0000256" key="4">
    <source>
        <dbReference type="ARBA" id="ARBA00032089"/>
    </source>
</evidence>
<dbReference type="GO" id="GO:0005886">
    <property type="term" value="C:plasma membrane"/>
    <property type="evidence" value="ECO:0007669"/>
    <property type="project" value="TreeGrafter"/>
</dbReference>
<evidence type="ECO:0000256" key="1">
    <source>
        <dbReference type="ARBA" id="ARBA00009369"/>
    </source>
</evidence>
<keyword evidence="3 5" id="KW-0133">Cell shape</keyword>
<dbReference type="Proteomes" id="UP000093080">
    <property type="component" value="Unassembled WGS sequence"/>
</dbReference>
<dbReference type="InterPro" id="IPR007221">
    <property type="entry name" value="MreC"/>
</dbReference>